<feature type="transmembrane region" description="Helical" evidence="1">
    <location>
        <begin position="12"/>
        <end position="33"/>
    </location>
</feature>
<evidence type="ECO:0000313" key="3">
    <source>
        <dbReference type="Proteomes" id="UP000030711"/>
    </source>
</evidence>
<reference evidence="2 3" key="1">
    <citation type="journal article" date="2014" name="Nature">
        <title>The genome of Eucalyptus grandis.</title>
        <authorList>
            <person name="Myburg A.A."/>
            <person name="Grattapaglia D."/>
            <person name="Tuskan G.A."/>
            <person name="Hellsten U."/>
            <person name="Hayes R.D."/>
            <person name="Grimwood J."/>
            <person name="Jenkins J."/>
            <person name="Lindquist E."/>
            <person name="Tice H."/>
            <person name="Bauer D."/>
            <person name="Goodstein D.M."/>
            <person name="Dubchak I."/>
            <person name="Poliakov A."/>
            <person name="Mizrachi E."/>
            <person name="Kullan A.R."/>
            <person name="Hussey S.G."/>
            <person name="Pinard D."/>
            <person name="van der Merwe K."/>
            <person name="Singh P."/>
            <person name="van Jaarsveld I."/>
            <person name="Silva-Junior O.B."/>
            <person name="Togawa R.C."/>
            <person name="Pappas M.R."/>
            <person name="Faria D.A."/>
            <person name="Sansaloni C.P."/>
            <person name="Petroli C.D."/>
            <person name="Yang X."/>
            <person name="Ranjan P."/>
            <person name="Tschaplinski T.J."/>
            <person name="Ye C.Y."/>
            <person name="Li T."/>
            <person name="Sterck L."/>
            <person name="Vanneste K."/>
            <person name="Murat F."/>
            <person name="Soler M."/>
            <person name="Clemente H.S."/>
            <person name="Saidi N."/>
            <person name="Cassan-Wang H."/>
            <person name="Dunand C."/>
            <person name="Hefer C.A."/>
            <person name="Bornberg-Bauer E."/>
            <person name="Kersting A.R."/>
            <person name="Vining K."/>
            <person name="Amarasinghe V."/>
            <person name="Ranik M."/>
            <person name="Naithani S."/>
            <person name="Elser J."/>
            <person name="Boyd A.E."/>
            <person name="Liston A."/>
            <person name="Spatafora J.W."/>
            <person name="Dharmwardhana P."/>
            <person name="Raja R."/>
            <person name="Sullivan C."/>
            <person name="Romanel E."/>
            <person name="Alves-Ferreira M."/>
            <person name="Kulheim C."/>
            <person name="Foley W."/>
            <person name="Carocha V."/>
            <person name="Paiva J."/>
            <person name="Kudrna D."/>
            <person name="Brommonschenkel S.H."/>
            <person name="Pasquali G."/>
            <person name="Byrne M."/>
            <person name="Rigault P."/>
            <person name="Tibbits J."/>
            <person name="Spokevicius A."/>
            <person name="Jones R.C."/>
            <person name="Steane D.A."/>
            <person name="Vaillancourt R.E."/>
            <person name="Potts B.M."/>
            <person name="Joubert F."/>
            <person name="Barry K."/>
            <person name="Pappas G.J."/>
            <person name="Strauss S.H."/>
            <person name="Jaiswal P."/>
            <person name="Grima-Pettenati J."/>
            <person name="Salse J."/>
            <person name="Van de Peer Y."/>
            <person name="Rokhsar D.S."/>
            <person name="Schmutz J."/>
        </authorList>
    </citation>
    <scope>NUCLEOTIDE SEQUENCE [LARGE SCALE GENOMIC DNA]</scope>
    <source>
        <strain evidence="3">cv. BRASUZ1</strain>
        <tissue evidence="2">Leaf extractions</tissue>
    </source>
</reference>
<keyword evidence="1" id="KW-0812">Transmembrane</keyword>
<name>A0AAD9T8H6_EUCGR</name>
<protein>
    <submittedName>
        <fullName evidence="2">Uncharacterized protein</fullName>
    </submittedName>
</protein>
<dbReference type="Proteomes" id="UP000030711">
    <property type="component" value="Unassembled WGS sequence"/>
</dbReference>
<dbReference type="AlphaFoldDB" id="A0AAD9T8H6"/>
<keyword evidence="1" id="KW-1133">Transmembrane helix</keyword>
<proteinExistence type="predicted"/>
<feature type="transmembrane region" description="Helical" evidence="1">
    <location>
        <begin position="74"/>
        <end position="100"/>
    </location>
</feature>
<comment type="caution">
    <text evidence="2">The sequence shown here is derived from an EMBL/GenBank/DDBJ whole genome shotgun (WGS) entry which is preliminary data.</text>
</comment>
<keyword evidence="3" id="KW-1185">Reference proteome</keyword>
<sequence length="103" mass="11712">MFLIMRKQLSRSLSHLLVVDVLPSLFLFCYVLTRQFLSSFSEILAPIKGKKRITAINPALLRSIDSCFLQEDRLIFGLVVVSLLCNQFSGALNHAAFFYLQQS</sequence>
<evidence type="ECO:0000313" key="2">
    <source>
        <dbReference type="EMBL" id="KAK2631389.1"/>
    </source>
</evidence>
<dbReference type="EMBL" id="MU849943">
    <property type="protein sequence ID" value="KAK2631389.1"/>
    <property type="molecule type" value="Genomic_DNA"/>
</dbReference>
<keyword evidence="1" id="KW-0472">Membrane</keyword>
<accession>A0AAD9T8H6</accession>
<organism evidence="2 3">
    <name type="scientific">Eucalyptus grandis</name>
    <name type="common">Flooded gum</name>
    <dbReference type="NCBI Taxonomy" id="71139"/>
    <lineage>
        <taxon>Eukaryota</taxon>
        <taxon>Viridiplantae</taxon>
        <taxon>Streptophyta</taxon>
        <taxon>Embryophyta</taxon>
        <taxon>Tracheophyta</taxon>
        <taxon>Spermatophyta</taxon>
        <taxon>Magnoliopsida</taxon>
        <taxon>eudicotyledons</taxon>
        <taxon>Gunneridae</taxon>
        <taxon>Pentapetalae</taxon>
        <taxon>rosids</taxon>
        <taxon>malvids</taxon>
        <taxon>Myrtales</taxon>
        <taxon>Myrtaceae</taxon>
        <taxon>Myrtoideae</taxon>
        <taxon>Eucalypteae</taxon>
        <taxon>Eucalyptus</taxon>
    </lineage>
</organism>
<gene>
    <name evidence="2" type="ORF">EUGRSUZ_L02981</name>
</gene>
<evidence type="ECO:0000256" key="1">
    <source>
        <dbReference type="SAM" id="Phobius"/>
    </source>
</evidence>